<dbReference type="EMBL" id="VSSQ01050365">
    <property type="protein sequence ID" value="MPN04460.1"/>
    <property type="molecule type" value="Genomic_DNA"/>
</dbReference>
<accession>A0A645ESS3</accession>
<proteinExistence type="predicted"/>
<dbReference type="AlphaFoldDB" id="A0A645ESS3"/>
<comment type="caution">
    <text evidence="1">The sequence shown here is derived from an EMBL/GenBank/DDBJ whole genome shotgun (WGS) entry which is preliminary data.</text>
</comment>
<sequence>MVAGAPGVAALRVLQLLVGGAHHHAGLVVIHQVQRQVQGVGADVDERTAALLVFVQEHAPVGGTPTADGKGLGVVDVPQIAPLNHALQIVAFCLVAVLIPDGQLFARFVGGFHHAARVGGGLGHGLFAHHMLSGMQCVNGDIGMGTVGGAYMHHVDGSILQQFPVVLIHLGLRRSVFLCRLFRFVPDKVAESHQVHPVKRLQGRHVFPVGNAAAADDPHAKTFFHSIFLRA</sequence>
<name>A0A645ESS3_9ZZZZ</name>
<organism evidence="1">
    <name type="scientific">bioreactor metagenome</name>
    <dbReference type="NCBI Taxonomy" id="1076179"/>
    <lineage>
        <taxon>unclassified sequences</taxon>
        <taxon>metagenomes</taxon>
        <taxon>ecological metagenomes</taxon>
    </lineage>
</organism>
<protein>
    <submittedName>
        <fullName evidence="1">Uncharacterized protein</fullName>
    </submittedName>
</protein>
<evidence type="ECO:0000313" key="1">
    <source>
        <dbReference type="EMBL" id="MPN04460.1"/>
    </source>
</evidence>
<reference evidence="1" key="1">
    <citation type="submission" date="2019-08" db="EMBL/GenBank/DDBJ databases">
        <authorList>
            <person name="Kucharzyk K."/>
            <person name="Murdoch R.W."/>
            <person name="Higgins S."/>
            <person name="Loffler F."/>
        </authorList>
    </citation>
    <scope>NUCLEOTIDE SEQUENCE</scope>
</reference>
<gene>
    <name evidence="1" type="ORF">SDC9_151698</name>
</gene>